<evidence type="ECO:0000313" key="6">
    <source>
        <dbReference type="Proteomes" id="UP000477680"/>
    </source>
</evidence>
<sequence length="568" mass="61398">MTEKTRYIINPGPKTPVHGMRAAVTTDNAIVTETMMNTLYAGGNAADAVVSGAMVQAAVEPFMTNHAGLVTMLYYEAKTGTIHQLDSIGAHASGLPPFKPVPPGMGGYSALPPSAIIPGFMPGMKAIHEKFGTRPWGELCEDAVYWAETGHPVSTFEHGMNVFGEKFITYFPGGRDFYQPNGYFPNVGDIFTPSGMAETLRGVRDHGPDYMIIGPWAEAFVARGNDLGWKVRMDHMIETPPRWVDPLRFQYNEYELVFLGPPQAQGFFTGVALGILKHLGIRDMEPGSAEHIWAMGHALRQGARHWEYAHDEQFFDVPRDAVLDDSYHAHLAKLIRGSRPKVDLSDHIRLSGDSAASSGDYLSQFAGSAGRPRLAKHDEMPPTGSCEIAVVDAEGNWCQFMDTLQGSGIPGQVVAGIPMVGSHATFGHLQSSMDAILIKGAKQRSVIGNTLVLKDGQPVFSAGSPGNIHCTLPQVLSYLLDFKLDPYAAVDAPRMLPMSESRTMVIEDRLASGVVEDLNKLGVRVGALPAYDYHMGSFSVIARDEASGALTAVADPRRCAVADGILAS</sequence>
<proteinExistence type="inferred from homology"/>
<dbReference type="GO" id="GO:0016787">
    <property type="term" value="F:hydrolase activity"/>
    <property type="evidence" value="ECO:0007669"/>
    <property type="project" value="UniProtKB-KW"/>
</dbReference>
<evidence type="ECO:0008006" key="7">
    <source>
        <dbReference type="Google" id="ProtNLM"/>
    </source>
</evidence>
<dbReference type="RefSeq" id="WP_163496439.1">
    <property type="nucleotide sequence ID" value="NZ_CP048711.1"/>
</dbReference>
<keyword evidence="6" id="KW-1185">Reference proteome</keyword>
<dbReference type="KEGG" id="kim:G3T16_18060"/>
<evidence type="ECO:0000256" key="2">
    <source>
        <dbReference type="ARBA" id="ARBA00022679"/>
    </source>
</evidence>
<accession>A0A6C0U4I0</accession>
<dbReference type="Gene3D" id="3.60.20.40">
    <property type="match status" value="1"/>
</dbReference>
<dbReference type="InterPro" id="IPR029055">
    <property type="entry name" value="Ntn_hydrolases_N"/>
</dbReference>
<evidence type="ECO:0000256" key="3">
    <source>
        <dbReference type="ARBA" id="ARBA00022801"/>
    </source>
</evidence>
<protein>
    <recommendedName>
        <fullName evidence="7">Gamma-glutamyltransferase</fullName>
    </recommendedName>
</protein>
<dbReference type="GO" id="GO:0016740">
    <property type="term" value="F:transferase activity"/>
    <property type="evidence" value="ECO:0007669"/>
    <property type="project" value="UniProtKB-KW"/>
</dbReference>
<keyword evidence="3" id="KW-0378">Hydrolase</keyword>
<dbReference type="AlphaFoldDB" id="A0A6C0U4I0"/>
<keyword evidence="2" id="KW-0808">Transferase</keyword>
<comment type="similarity">
    <text evidence="1">Belongs to the gamma-glutamyltransferase family.</text>
</comment>
<keyword evidence="4" id="KW-0865">Zymogen</keyword>
<dbReference type="Pfam" id="PF01019">
    <property type="entry name" value="G_glu_transpept"/>
    <property type="match status" value="1"/>
</dbReference>
<reference evidence="5 6" key="1">
    <citation type="submission" date="2020-02" db="EMBL/GenBank/DDBJ databases">
        <title>Genome sequencing for Kineobactrum sp. M2.</title>
        <authorList>
            <person name="Park S.-J."/>
        </authorList>
    </citation>
    <scope>NUCLEOTIDE SEQUENCE [LARGE SCALE GENOMIC DNA]</scope>
    <source>
        <strain evidence="5 6">M2</strain>
    </source>
</reference>
<evidence type="ECO:0000313" key="5">
    <source>
        <dbReference type="EMBL" id="QIB67011.1"/>
    </source>
</evidence>
<dbReference type="SUPFAM" id="SSF56235">
    <property type="entry name" value="N-terminal nucleophile aminohydrolases (Ntn hydrolases)"/>
    <property type="match status" value="1"/>
</dbReference>
<organism evidence="5 6">
    <name type="scientific">Kineobactrum salinum</name>
    <dbReference type="NCBI Taxonomy" id="2708301"/>
    <lineage>
        <taxon>Bacteria</taxon>
        <taxon>Pseudomonadati</taxon>
        <taxon>Pseudomonadota</taxon>
        <taxon>Gammaproteobacteria</taxon>
        <taxon>Cellvibrionales</taxon>
        <taxon>Halieaceae</taxon>
        <taxon>Kineobactrum</taxon>
    </lineage>
</organism>
<dbReference type="InterPro" id="IPR043137">
    <property type="entry name" value="GGT_ssub_C"/>
</dbReference>
<dbReference type="Proteomes" id="UP000477680">
    <property type="component" value="Chromosome"/>
</dbReference>
<dbReference type="PRINTS" id="PR01210">
    <property type="entry name" value="GGTRANSPTASE"/>
</dbReference>
<name>A0A6C0U4I0_9GAMM</name>
<evidence type="ECO:0000256" key="4">
    <source>
        <dbReference type="ARBA" id="ARBA00023145"/>
    </source>
</evidence>
<dbReference type="InterPro" id="IPR051792">
    <property type="entry name" value="GGT_bact"/>
</dbReference>
<gene>
    <name evidence="5" type="ORF">G3T16_18060</name>
</gene>
<evidence type="ECO:0000256" key="1">
    <source>
        <dbReference type="ARBA" id="ARBA00009381"/>
    </source>
</evidence>
<dbReference type="Gene3D" id="1.10.246.130">
    <property type="match status" value="1"/>
</dbReference>
<dbReference type="EMBL" id="CP048711">
    <property type="protein sequence ID" value="QIB67011.1"/>
    <property type="molecule type" value="Genomic_DNA"/>
</dbReference>
<dbReference type="InterPro" id="IPR043138">
    <property type="entry name" value="GGT_lsub"/>
</dbReference>
<dbReference type="PANTHER" id="PTHR43199">
    <property type="entry name" value="GLUTATHIONE HYDROLASE"/>
    <property type="match status" value="1"/>
</dbReference>
<dbReference type="PANTHER" id="PTHR43199:SF1">
    <property type="entry name" value="GLUTATHIONE HYDROLASE PROENZYME"/>
    <property type="match status" value="1"/>
</dbReference>